<accession>A0A286U0U7</accession>
<dbReference type="InterPro" id="IPR041489">
    <property type="entry name" value="PDZ_6"/>
</dbReference>
<feature type="domain" description="PDZ" evidence="7">
    <location>
        <begin position="181"/>
        <end position="251"/>
    </location>
</feature>
<dbReference type="RefSeq" id="WP_096895113.1">
    <property type="nucleotide sequence ID" value="NZ_BAOS01000027.1"/>
</dbReference>
<evidence type="ECO:0000256" key="5">
    <source>
        <dbReference type="RuleBase" id="RU004404"/>
    </source>
</evidence>
<dbReference type="SMART" id="SM00228">
    <property type="entry name" value="PDZ"/>
    <property type="match status" value="1"/>
</dbReference>
<protein>
    <submittedName>
        <fullName evidence="8">Periplasmic protease</fullName>
    </submittedName>
</protein>
<keyword evidence="2 5" id="KW-0645">Protease</keyword>
<dbReference type="InterPro" id="IPR023831">
    <property type="entry name" value="MXAN_5808-like"/>
</dbReference>
<dbReference type="GO" id="GO:0008236">
    <property type="term" value="F:serine-type peptidase activity"/>
    <property type="evidence" value="ECO:0007669"/>
    <property type="project" value="UniProtKB-KW"/>
</dbReference>
<dbReference type="InterPro" id="IPR036034">
    <property type="entry name" value="PDZ_sf"/>
</dbReference>
<dbReference type="PROSITE" id="PS50106">
    <property type="entry name" value="PDZ"/>
    <property type="match status" value="1"/>
</dbReference>
<reference evidence="9" key="1">
    <citation type="journal article" date="2017" name="Environ. Microbiol. Rep.">
        <title>Genetic Diversity of Marine Anaerobic Ammonium-Oxidizing Bacteria as Revealed by Genomic and Proteomic Analyses of 'Candidatus Scalindua japonica'.</title>
        <authorList>
            <person name="Oshiki M."/>
            <person name="Mizuto K."/>
            <person name="Kimura Z."/>
            <person name="Kindaichi T."/>
            <person name="Satoh H."/>
            <person name="Okabe S."/>
        </authorList>
    </citation>
    <scope>NUCLEOTIDE SEQUENCE [LARGE SCALE GENOMIC DNA]</scope>
    <source>
        <strain evidence="9">husup-a2</strain>
    </source>
</reference>
<evidence type="ECO:0000259" key="7">
    <source>
        <dbReference type="PROSITE" id="PS50106"/>
    </source>
</evidence>
<evidence type="ECO:0000256" key="3">
    <source>
        <dbReference type="ARBA" id="ARBA00022801"/>
    </source>
</evidence>
<dbReference type="InterPro" id="IPR029045">
    <property type="entry name" value="ClpP/crotonase-like_dom_sf"/>
</dbReference>
<dbReference type="InterPro" id="IPR005151">
    <property type="entry name" value="Tail-specific_protease"/>
</dbReference>
<dbReference type="OrthoDB" id="9812068at2"/>
<name>A0A286U0U7_9BACT</name>
<dbReference type="AlphaFoldDB" id="A0A286U0U7"/>
<dbReference type="Proteomes" id="UP000218542">
    <property type="component" value="Unassembled WGS sequence"/>
</dbReference>
<dbReference type="NCBIfam" id="TIGR03900">
    <property type="entry name" value="prc_long_Delta"/>
    <property type="match status" value="1"/>
</dbReference>
<dbReference type="InterPro" id="IPR013783">
    <property type="entry name" value="Ig-like_fold"/>
</dbReference>
<evidence type="ECO:0000256" key="6">
    <source>
        <dbReference type="SAM" id="Phobius"/>
    </source>
</evidence>
<dbReference type="CDD" id="cd06782">
    <property type="entry name" value="cpPDZ_CPP-like"/>
    <property type="match status" value="1"/>
</dbReference>
<dbReference type="InterPro" id="IPR001478">
    <property type="entry name" value="PDZ"/>
</dbReference>
<dbReference type="Gene3D" id="3.90.226.10">
    <property type="entry name" value="2-enoyl-CoA Hydratase, Chain A, domain 1"/>
    <property type="match status" value="1"/>
</dbReference>
<dbReference type="PANTHER" id="PTHR32060">
    <property type="entry name" value="TAIL-SPECIFIC PROTEASE"/>
    <property type="match status" value="1"/>
</dbReference>
<keyword evidence="3 5" id="KW-0378">Hydrolase</keyword>
<comment type="similarity">
    <text evidence="1 5">Belongs to the peptidase S41A family.</text>
</comment>
<comment type="caution">
    <text evidence="8">The sequence shown here is derived from an EMBL/GenBank/DDBJ whole genome shotgun (WGS) entry which is preliminary data.</text>
</comment>
<keyword evidence="6" id="KW-1133">Transmembrane helix</keyword>
<dbReference type="SUPFAM" id="SSF52096">
    <property type="entry name" value="ClpP/crotonase"/>
    <property type="match status" value="1"/>
</dbReference>
<dbReference type="NCBIfam" id="TIGR00225">
    <property type="entry name" value="prc"/>
    <property type="match status" value="1"/>
</dbReference>
<evidence type="ECO:0000313" key="9">
    <source>
        <dbReference type="Proteomes" id="UP000218542"/>
    </source>
</evidence>
<evidence type="ECO:0000256" key="2">
    <source>
        <dbReference type="ARBA" id="ARBA00022670"/>
    </source>
</evidence>
<keyword evidence="9" id="KW-1185">Reference proteome</keyword>
<dbReference type="Gene3D" id="2.30.30.40">
    <property type="entry name" value="SH3 Domains"/>
    <property type="match status" value="1"/>
</dbReference>
<organism evidence="8 9">
    <name type="scientific">Candidatus Scalindua japonica</name>
    <dbReference type="NCBI Taxonomy" id="1284222"/>
    <lineage>
        <taxon>Bacteria</taxon>
        <taxon>Pseudomonadati</taxon>
        <taxon>Planctomycetota</taxon>
        <taxon>Candidatus Brocadiia</taxon>
        <taxon>Candidatus Brocadiales</taxon>
        <taxon>Candidatus Scalinduaceae</taxon>
        <taxon>Candidatus Scalindua</taxon>
    </lineage>
</organism>
<dbReference type="Gene3D" id="3.30.750.44">
    <property type="match status" value="1"/>
</dbReference>
<dbReference type="GO" id="GO:0007165">
    <property type="term" value="P:signal transduction"/>
    <property type="evidence" value="ECO:0007669"/>
    <property type="project" value="TreeGrafter"/>
</dbReference>
<dbReference type="Pfam" id="PF17820">
    <property type="entry name" value="PDZ_6"/>
    <property type="match status" value="1"/>
</dbReference>
<evidence type="ECO:0000256" key="4">
    <source>
        <dbReference type="ARBA" id="ARBA00022825"/>
    </source>
</evidence>
<keyword evidence="4 5" id="KW-0720">Serine protease</keyword>
<feature type="transmembrane region" description="Helical" evidence="6">
    <location>
        <begin position="7"/>
        <end position="25"/>
    </location>
</feature>
<dbReference type="CDD" id="cd07560">
    <property type="entry name" value="Peptidase_S41_CPP"/>
    <property type="match status" value="1"/>
</dbReference>
<keyword evidence="6" id="KW-0472">Membrane</keyword>
<dbReference type="Pfam" id="PF03572">
    <property type="entry name" value="Peptidase_S41"/>
    <property type="match status" value="1"/>
</dbReference>
<evidence type="ECO:0000313" key="8">
    <source>
        <dbReference type="EMBL" id="GAX61745.1"/>
    </source>
</evidence>
<dbReference type="EMBL" id="BAOS01000027">
    <property type="protein sequence ID" value="GAX61745.1"/>
    <property type="molecule type" value="Genomic_DNA"/>
</dbReference>
<evidence type="ECO:0000256" key="1">
    <source>
        <dbReference type="ARBA" id="ARBA00009179"/>
    </source>
</evidence>
<sequence>MNKKKYIYILAIFFCASIFVTFFAISNSSSLNKHFSEAVNQEEEEYKFRLVGIVCSYVNRFYVEPDRIKPKEMLKESLSWLERIIPEVRVNVDDKTEKIEVLVDEASKVVDFSKIHRLGELYNTLTDVLYFVNDNKHHEIKTEDIEYAAINGMLSQLDPHSVVFPPKDFDEFKIGTSGKFGGLGMVVGLRDGILTVISPIEGTPAFRAGLNSGDKIIAIDEDSTINMSLQEAVNKLRGDPSTAVILIVESKKSQTNKSVTLIREIISIPTVSSKLADNNIGYIKVRNFQEDTSEALEEEIEKLTAESGGLKGIILDLRNNSGGLLGQAIAVADKFLSSGMIVVTVEPMGKQKIQKAKKSSKDLDKCPLVVIIDAGSASGAEIVAGALKDNNRAPLIGDTSFGKGSIQQLIDLINSGAALKLTVGKYLTPNFTDIQSVGIAPDIQLVQSQVTKDEIILFNENPHFREKDLKKHLDEHSKGEVPYEKVRYLVHIDEEEGENEEEGKEDKIKDEDYYKIPDLEKDTHVQFARTIILNSNLYGKDDEFLDKLKPIIEDFKKSEDTKIADALHTQGIDWSTGETVSPPTATTKLQLIPPKGEVKAADELKIDISVTNNSEGTMYQLRGMTESKNLLIDKREFIFGKVEKGETKTASQTIKIPQNSVSRKDELIVKFHEFNKNAPEDIKSAVSIEALPKPVFSYSYQIIDEGEGLTGNGDGIIQRGEVLDLVLFVKNIGKGTSEKNIIALRELSQKEVYIERGKMELGELLPGESKSLKIKLTVRETLEADDFSVDLTIADTTYGTRISGKLEFKVDQNGENGIMTPTEKPLMVMDDSVPIYNGKSSSTPVISYTNAGATLMADKETESWYRVKMPEERFGWISSDKVKISGGVDSAEQKEPDMFLQNVPPLIELDTQNPHDTFRQEHISLSGTVKDDNEIQYVYILVNEDKVFYKSNKDASEEDKSSLSFASDVPLEDGPNVISIVTRDDQDLLSTKSFVVTQLPTEEKDES</sequence>
<dbReference type="GO" id="GO:0030288">
    <property type="term" value="C:outer membrane-bounded periplasmic space"/>
    <property type="evidence" value="ECO:0007669"/>
    <property type="project" value="TreeGrafter"/>
</dbReference>
<keyword evidence="6" id="KW-0812">Transmembrane</keyword>
<dbReference type="Gene3D" id="2.60.40.10">
    <property type="entry name" value="Immunoglobulins"/>
    <property type="match status" value="1"/>
</dbReference>
<dbReference type="SUPFAM" id="SSF50156">
    <property type="entry name" value="PDZ domain-like"/>
    <property type="match status" value="1"/>
</dbReference>
<dbReference type="GO" id="GO:0006508">
    <property type="term" value="P:proteolysis"/>
    <property type="evidence" value="ECO:0007669"/>
    <property type="project" value="UniProtKB-KW"/>
</dbReference>
<dbReference type="PANTHER" id="PTHR32060:SF30">
    <property type="entry name" value="CARBOXY-TERMINAL PROCESSING PROTEASE CTPA"/>
    <property type="match status" value="1"/>
</dbReference>
<proteinExistence type="inferred from homology"/>
<dbReference type="FunFam" id="2.30.42.10:FF:000063">
    <property type="entry name" value="Peptidase, S41 family"/>
    <property type="match status" value="1"/>
</dbReference>
<dbReference type="SMART" id="SM00245">
    <property type="entry name" value="TSPc"/>
    <property type="match status" value="1"/>
</dbReference>
<gene>
    <name evidence="8" type="ORF">SCALIN_C27_0140</name>
</gene>
<dbReference type="InterPro" id="IPR004447">
    <property type="entry name" value="Peptidase_S41A"/>
</dbReference>
<dbReference type="GO" id="GO:0004175">
    <property type="term" value="F:endopeptidase activity"/>
    <property type="evidence" value="ECO:0007669"/>
    <property type="project" value="TreeGrafter"/>
</dbReference>
<dbReference type="Gene3D" id="2.30.42.10">
    <property type="match status" value="1"/>
</dbReference>